<dbReference type="AlphaFoldDB" id="A0A422N2Y8"/>
<organism evidence="2 3">
    <name type="scientific">Trypanosoma rangeli</name>
    <dbReference type="NCBI Taxonomy" id="5698"/>
    <lineage>
        <taxon>Eukaryota</taxon>
        <taxon>Discoba</taxon>
        <taxon>Euglenozoa</taxon>
        <taxon>Kinetoplastea</taxon>
        <taxon>Metakinetoplastina</taxon>
        <taxon>Trypanosomatida</taxon>
        <taxon>Trypanosomatidae</taxon>
        <taxon>Trypanosoma</taxon>
        <taxon>Herpetosoma</taxon>
    </lineage>
</organism>
<gene>
    <name evidence="2" type="ORF">TraAM80_07966</name>
</gene>
<dbReference type="Proteomes" id="UP000283634">
    <property type="component" value="Unassembled WGS sequence"/>
</dbReference>
<proteinExistence type="predicted"/>
<keyword evidence="1" id="KW-0812">Transmembrane</keyword>
<accession>A0A422N2Y8</accession>
<sequence length="307" mass="32842">MRSRSQLFTAQGVVWLGSLCVQRASPTRREGPLQDLKDKLNSGGSLVLNSSGTKRHKSLPSAVPHADVFLRSSLQKIGFYGIALCEVESTGARLNELVGVLSGWCGIYGYALPPQVGSPNTLGERAPTRGFEGGHERWNEHPPKGSAAGWASAVAETVAAAGEDGAFCMCVRRGVCGGWASSVGHCQPRERGLILFGAACARTAGGGVPPHFCLWCEVLLVWDGNEGTDARCAKSGTSDEKEYKIFYSPALCLTACFSVLFCFDFGVVVFGFWWRGTSATSSWHGTVMSRASRSGRDARVACPRRSL</sequence>
<keyword evidence="1" id="KW-1133">Transmembrane helix</keyword>
<dbReference type="RefSeq" id="XP_029235427.1">
    <property type="nucleotide sequence ID" value="XM_029384733.1"/>
</dbReference>
<dbReference type="GeneID" id="40331899"/>
<keyword evidence="3" id="KW-1185">Reference proteome</keyword>
<evidence type="ECO:0000313" key="2">
    <source>
        <dbReference type="EMBL" id="RNE99846.1"/>
    </source>
</evidence>
<feature type="transmembrane region" description="Helical" evidence="1">
    <location>
        <begin position="246"/>
        <end position="274"/>
    </location>
</feature>
<evidence type="ECO:0000256" key="1">
    <source>
        <dbReference type="SAM" id="Phobius"/>
    </source>
</evidence>
<name>A0A422N2Y8_TRYRA</name>
<evidence type="ECO:0000313" key="3">
    <source>
        <dbReference type="Proteomes" id="UP000283634"/>
    </source>
</evidence>
<protein>
    <submittedName>
        <fullName evidence="2">Uncharacterized protein</fullName>
    </submittedName>
</protein>
<reference evidence="2 3" key="1">
    <citation type="journal article" date="2018" name="BMC Genomics">
        <title>Genomic comparison of Trypanosoma conorhini and Trypanosoma rangeli to Trypanosoma cruzi strains of high and low virulence.</title>
        <authorList>
            <person name="Bradwell K.R."/>
            <person name="Koparde V.N."/>
            <person name="Matveyev A.V."/>
            <person name="Serrano M.G."/>
            <person name="Alves J.M."/>
            <person name="Parikh H."/>
            <person name="Huang B."/>
            <person name="Lee V."/>
            <person name="Espinosa-Alvarez O."/>
            <person name="Ortiz P.A."/>
            <person name="Costa-Martins A.G."/>
            <person name="Teixeira M.M."/>
            <person name="Buck G.A."/>
        </authorList>
    </citation>
    <scope>NUCLEOTIDE SEQUENCE [LARGE SCALE GENOMIC DNA]</scope>
    <source>
        <strain evidence="2 3">AM80</strain>
    </source>
</reference>
<dbReference type="EMBL" id="MKGL01000361">
    <property type="protein sequence ID" value="RNE99846.1"/>
    <property type="molecule type" value="Genomic_DNA"/>
</dbReference>
<keyword evidence="1" id="KW-0472">Membrane</keyword>
<comment type="caution">
    <text evidence="2">The sequence shown here is derived from an EMBL/GenBank/DDBJ whole genome shotgun (WGS) entry which is preliminary data.</text>
</comment>